<dbReference type="AlphaFoldDB" id="A0A0K2U4P9"/>
<evidence type="ECO:0000313" key="1">
    <source>
        <dbReference type="EMBL" id="CDW32887.1"/>
    </source>
</evidence>
<accession>A0A0K2U4P9</accession>
<reference evidence="1" key="1">
    <citation type="submission" date="2014-05" db="EMBL/GenBank/DDBJ databases">
        <authorList>
            <person name="Chronopoulou M."/>
        </authorList>
    </citation>
    <scope>NUCLEOTIDE SEQUENCE</scope>
    <source>
        <tissue evidence="1">Whole organism</tissue>
    </source>
</reference>
<proteinExistence type="predicted"/>
<protein>
    <submittedName>
        <fullName evidence="1">Uncharacterized protein</fullName>
    </submittedName>
</protein>
<name>A0A0K2U4P9_LEPSM</name>
<organism evidence="1">
    <name type="scientific">Lepeophtheirus salmonis</name>
    <name type="common">Salmon louse</name>
    <name type="synonym">Caligus salmonis</name>
    <dbReference type="NCBI Taxonomy" id="72036"/>
    <lineage>
        <taxon>Eukaryota</taxon>
        <taxon>Metazoa</taxon>
        <taxon>Ecdysozoa</taxon>
        <taxon>Arthropoda</taxon>
        <taxon>Crustacea</taxon>
        <taxon>Multicrustacea</taxon>
        <taxon>Hexanauplia</taxon>
        <taxon>Copepoda</taxon>
        <taxon>Siphonostomatoida</taxon>
        <taxon>Caligidae</taxon>
        <taxon>Lepeophtheirus</taxon>
    </lineage>
</organism>
<dbReference type="EMBL" id="HACA01015526">
    <property type="protein sequence ID" value="CDW32887.1"/>
    <property type="molecule type" value="Transcribed_RNA"/>
</dbReference>
<sequence length="20" mass="2384">MTLRFPIHNVQDSHLYSILV</sequence>